<reference evidence="5 6" key="1">
    <citation type="submission" date="2018-11" db="EMBL/GenBank/DDBJ databases">
        <authorList>
            <person name="Zhou Z."/>
            <person name="Wang G."/>
        </authorList>
    </citation>
    <scope>NUCLEOTIDE SEQUENCE [LARGE SCALE GENOMIC DNA]</scope>
    <source>
        <strain evidence="5 6">KCTC52004</strain>
    </source>
</reference>
<dbReference type="Gene3D" id="1.10.10.60">
    <property type="entry name" value="Homeodomain-like"/>
    <property type="match status" value="1"/>
</dbReference>
<evidence type="ECO:0000256" key="1">
    <source>
        <dbReference type="ARBA" id="ARBA00023015"/>
    </source>
</evidence>
<dbReference type="RefSeq" id="WP_124872845.1">
    <property type="nucleotide sequence ID" value="NZ_RQJO01000007.1"/>
</dbReference>
<dbReference type="Gene3D" id="1.25.40.10">
    <property type="entry name" value="Tetratricopeptide repeat domain"/>
    <property type="match status" value="3"/>
</dbReference>
<feature type="domain" description="HTH araC/xylS-type" evidence="4">
    <location>
        <begin position="10"/>
        <end position="109"/>
    </location>
</feature>
<dbReference type="PANTHER" id="PTHR43280:SF2">
    <property type="entry name" value="HTH-TYPE TRANSCRIPTIONAL REGULATOR EXSA"/>
    <property type="match status" value="1"/>
</dbReference>
<accession>A0A3P1C2H4</accession>
<dbReference type="PANTHER" id="PTHR43280">
    <property type="entry name" value="ARAC-FAMILY TRANSCRIPTIONAL REGULATOR"/>
    <property type="match status" value="1"/>
</dbReference>
<dbReference type="SUPFAM" id="SSF48452">
    <property type="entry name" value="TPR-like"/>
    <property type="match status" value="2"/>
</dbReference>
<evidence type="ECO:0000256" key="2">
    <source>
        <dbReference type="ARBA" id="ARBA00023125"/>
    </source>
</evidence>
<proteinExistence type="predicted"/>
<dbReference type="PROSITE" id="PS01124">
    <property type="entry name" value="HTH_ARAC_FAMILY_2"/>
    <property type="match status" value="1"/>
</dbReference>
<dbReference type="Gene3D" id="3.40.50.10070">
    <property type="entry name" value="TolB, N-terminal domain"/>
    <property type="match status" value="1"/>
</dbReference>
<evidence type="ECO:0000313" key="5">
    <source>
        <dbReference type="EMBL" id="RRB07610.1"/>
    </source>
</evidence>
<keyword evidence="1" id="KW-0805">Transcription regulation</keyword>
<comment type="caution">
    <text evidence="5">The sequence shown here is derived from an EMBL/GenBank/DDBJ whole genome shotgun (WGS) entry which is preliminary data.</text>
</comment>
<dbReference type="SUPFAM" id="SSF46689">
    <property type="entry name" value="Homeodomain-like"/>
    <property type="match status" value="1"/>
</dbReference>
<dbReference type="InterPro" id="IPR009057">
    <property type="entry name" value="Homeodomain-like_sf"/>
</dbReference>
<name>A0A3P1C2H4_9BACT</name>
<evidence type="ECO:0000313" key="6">
    <source>
        <dbReference type="Proteomes" id="UP000271925"/>
    </source>
</evidence>
<dbReference type="SMART" id="SM00342">
    <property type="entry name" value="HTH_ARAC"/>
    <property type="match status" value="1"/>
</dbReference>
<organism evidence="5 6">
    <name type="scientific">Larkinella rosea</name>
    <dbReference type="NCBI Taxonomy" id="2025312"/>
    <lineage>
        <taxon>Bacteria</taxon>
        <taxon>Pseudomonadati</taxon>
        <taxon>Bacteroidota</taxon>
        <taxon>Cytophagia</taxon>
        <taxon>Cytophagales</taxon>
        <taxon>Spirosomataceae</taxon>
        <taxon>Larkinella</taxon>
    </lineage>
</organism>
<keyword evidence="2" id="KW-0238">DNA-binding</keyword>
<dbReference type="InterPro" id="IPR011990">
    <property type="entry name" value="TPR-like_helical_dom_sf"/>
</dbReference>
<evidence type="ECO:0000259" key="4">
    <source>
        <dbReference type="PROSITE" id="PS01124"/>
    </source>
</evidence>
<sequence>MTQTGNGVLTKLNTFLDENLSHLALPSDAICRKVGLSRSHLYRIIKEHTDLSITLYIRQKRLEKSRELLTETDLRVSEIAYLVGIESPQNFSKYFASAFHLSPTEYRNQAQLGKTAPVSPPVPKASIAVLPFLNLSNDADQEFFSDGVTEEIINALSHVPDLQVAGRTSSFAFKGKNQDLRQIGEQLNVTHILEGSVRKAGQKLRITAQLIKVADGYHVWSEKYDRELNDIFDIQDEIALAILKEVKVQLLGVNQNAVLKRYTLNADAYLLYLHGRFYHNKFAGFDEFNRAIGYFQSAIDREPTYAIAYAGIASCYLNMWFYRHLPSAVCLPLMKQATEQAIQLDNTVPESYLALARMQLLYQWDFSSAATSFKKALELNWNTAELYGQYALYWGLMGYHAKAEEQIRLALTLEPFSLINNFYAGYGYWMAGKFEKAIDQGKRLAALEPTFWGGHLITGLNLITLQNYAEARPALETALHLHYNGITLSALGALWGLTGETEKARQVLAEMEILNTTQAVAQYDRGIVHACLGEVETACGYFQSAIDQHEPPMLFFRFIVRDWLAGSRYDAQYERLIRQLVH</sequence>
<dbReference type="Proteomes" id="UP000271925">
    <property type="component" value="Unassembled WGS sequence"/>
</dbReference>
<dbReference type="AlphaFoldDB" id="A0A3P1C2H4"/>
<dbReference type="InterPro" id="IPR018060">
    <property type="entry name" value="HTH_AraC"/>
</dbReference>
<dbReference type="GO" id="GO:0003700">
    <property type="term" value="F:DNA-binding transcription factor activity"/>
    <property type="evidence" value="ECO:0007669"/>
    <property type="project" value="InterPro"/>
</dbReference>
<protein>
    <submittedName>
        <fullName evidence="5">Helix-turn-helix domain-containing protein</fullName>
    </submittedName>
</protein>
<dbReference type="OrthoDB" id="9779074at2"/>
<evidence type="ECO:0000256" key="3">
    <source>
        <dbReference type="ARBA" id="ARBA00023163"/>
    </source>
</evidence>
<dbReference type="GO" id="GO:0043565">
    <property type="term" value="F:sequence-specific DNA binding"/>
    <property type="evidence" value="ECO:0007669"/>
    <property type="project" value="InterPro"/>
</dbReference>
<dbReference type="Pfam" id="PF12833">
    <property type="entry name" value="HTH_18"/>
    <property type="match status" value="1"/>
</dbReference>
<gene>
    <name evidence="5" type="ORF">EHT25_07470</name>
</gene>
<keyword evidence="3" id="KW-0804">Transcription</keyword>
<keyword evidence="6" id="KW-1185">Reference proteome</keyword>
<dbReference type="EMBL" id="RQJO01000007">
    <property type="protein sequence ID" value="RRB07610.1"/>
    <property type="molecule type" value="Genomic_DNA"/>
</dbReference>